<keyword evidence="1" id="KW-0732">Signal</keyword>
<feature type="chain" id="PRO_5018028572" description="Lipocalin-like domain-containing protein" evidence="1">
    <location>
        <begin position="22"/>
        <end position="180"/>
    </location>
</feature>
<proteinExistence type="predicted"/>
<evidence type="ECO:0008006" key="4">
    <source>
        <dbReference type="Google" id="ProtNLM"/>
    </source>
</evidence>
<gene>
    <name evidence="2" type="ORF">EAH69_07735</name>
</gene>
<feature type="signal peptide" evidence="1">
    <location>
        <begin position="1"/>
        <end position="21"/>
    </location>
</feature>
<dbReference type="RefSeq" id="WP_121934623.1">
    <property type="nucleotide sequence ID" value="NZ_RDOJ01000009.1"/>
</dbReference>
<protein>
    <recommendedName>
        <fullName evidence="4">Lipocalin-like domain-containing protein</fullName>
    </recommendedName>
</protein>
<name>A0A3L9M9B3_9FLAO</name>
<dbReference type="OrthoDB" id="1267395at2"/>
<reference evidence="2 3" key="1">
    <citation type="submission" date="2018-10" db="EMBL/GenBank/DDBJ databases">
        <authorList>
            <person name="Chen X."/>
        </authorList>
    </citation>
    <scope>NUCLEOTIDE SEQUENCE [LARGE SCALE GENOMIC DNA]</scope>
    <source>
        <strain evidence="2 3">YIM 102668</strain>
    </source>
</reference>
<organism evidence="2 3">
    <name type="scientific">Faecalibacter macacae</name>
    <dbReference type="NCBI Taxonomy" id="1859289"/>
    <lineage>
        <taxon>Bacteria</taxon>
        <taxon>Pseudomonadati</taxon>
        <taxon>Bacteroidota</taxon>
        <taxon>Flavobacteriia</taxon>
        <taxon>Flavobacteriales</taxon>
        <taxon>Weeksellaceae</taxon>
        <taxon>Faecalibacter</taxon>
    </lineage>
</organism>
<accession>A0A3L9M9B3</accession>
<evidence type="ECO:0000313" key="3">
    <source>
        <dbReference type="Proteomes" id="UP000275348"/>
    </source>
</evidence>
<sequence>MRNLALSITALFILQSCVVSTAAKAVTTVAKVGVGVVKGTVKGIGWAVGKAKGKIDEDKVDGKWKLVGIYKGNYESFANDKNPEIAYTSECVDQFDLIEFNSKKSKFRPIHCNTSKEDWIKYKMQYGKNPQNKERENYIEYNSNSYISVIDATNKTMVLEGNLINNSNYYGTNLFLFEKK</sequence>
<dbReference type="PROSITE" id="PS51257">
    <property type="entry name" value="PROKAR_LIPOPROTEIN"/>
    <property type="match status" value="1"/>
</dbReference>
<dbReference type="Proteomes" id="UP000275348">
    <property type="component" value="Unassembled WGS sequence"/>
</dbReference>
<dbReference type="EMBL" id="RDOJ01000009">
    <property type="protein sequence ID" value="RLZ09670.1"/>
    <property type="molecule type" value="Genomic_DNA"/>
</dbReference>
<dbReference type="AlphaFoldDB" id="A0A3L9M9B3"/>
<keyword evidence="3" id="KW-1185">Reference proteome</keyword>
<evidence type="ECO:0000256" key="1">
    <source>
        <dbReference type="SAM" id="SignalP"/>
    </source>
</evidence>
<evidence type="ECO:0000313" key="2">
    <source>
        <dbReference type="EMBL" id="RLZ09670.1"/>
    </source>
</evidence>
<comment type="caution">
    <text evidence="2">The sequence shown here is derived from an EMBL/GenBank/DDBJ whole genome shotgun (WGS) entry which is preliminary data.</text>
</comment>